<name>A9NJZ5_PICSI</name>
<evidence type="ECO:0000313" key="1">
    <source>
        <dbReference type="EMBL" id="ABK20956.1"/>
    </source>
</evidence>
<proteinExistence type="evidence at transcript level"/>
<dbReference type="EMBL" id="EF081564">
    <property type="protein sequence ID" value="ABK20956.1"/>
    <property type="molecule type" value="mRNA"/>
</dbReference>
<protein>
    <submittedName>
        <fullName evidence="1">Uncharacterized protein</fullName>
    </submittedName>
</protein>
<organism evidence="1">
    <name type="scientific">Picea sitchensis</name>
    <name type="common">Sitka spruce</name>
    <name type="synonym">Pinus sitchensis</name>
    <dbReference type="NCBI Taxonomy" id="3332"/>
    <lineage>
        <taxon>Eukaryota</taxon>
        <taxon>Viridiplantae</taxon>
        <taxon>Streptophyta</taxon>
        <taxon>Embryophyta</taxon>
        <taxon>Tracheophyta</taxon>
        <taxon>Spermatophyta</taxon>
        <taxon>Pinopsida</taxon>
        <taxon>Pinidae</taxon>
        <taxon>Conifers I</taxon>
        <taxon>Pinales</taxon>
        <taxon>Pinaceae</taxon>
        <taxon>Picea</taxon>
    </lineage>
</organism>
<reference evidence="1" key="1">
    <citation type="journal article" date="2008" name="BMC Genomics">
        <title>A conifer genomics resource of 200,000 spruce (Picea spp.) ESTs and 6,464 high-quality, sequence-finished full-length cDNAs for Sitka spruce (Picea sitchensis).</title>
        <authorList>
            <person name="Ralph S.G."/>
            <person name="Chun H.J."/>
            <person name="Kolosova N."/>
            <person name="Cooper D."/>
            <person name="Oddy C."/>
            <person name="Ritland C.E."/>
            <person name="Kirkpatrick R."/>
            <person name="Moore R."/>
            <person name="Barber S."/>
            <person name="Holt R.A."/>
            <person name="Jones S.J."/>
            <person name="Marra M.A."/>
            <person name="Douglas C.J."/>
            <person name="Ritland K."/>
            <person name="Bohlmann J."/>
        </authorList>
    </citation>
    <scope>NUCLEOTIDE SEQUENCE</scope>
    <source>
        <tissue evidence="1">Green portion of the leader tissue</tissue>
    </source>
</reference>
<accession>A9NJZ5</accession>
<sequence length="50" mass="5701">MPFTFQIFLPSFLLPKCESPVFSPISRAFIQDFRRDLILAGTASKLLVIK</sequence>
<dbReference type="AlphaFoldDB" id="A9NJZ5"/>